<name>A0A3B0Y6E3_9ZZZZ</name>
<dbReference type="AlphaFoldDB" id="A0A3B0Y6E3"/>
<protein>
    <submittedName>
        <fullName evidence="1">Uncharacterized protein</fullName>
    </submittedName>
</protein>
<dbReference type="EMBL" id="UOFI01000054">
    <property type="protein sequence ID" value="VAW64134.1"/>
    <property type="molecule type" value="Genomic_DNA"/>
</dbReference>
<organism evidence="1">
    <name type="scientific">hydrothermal vent metagenome</name>
    <dbReference type="NCBI Taxonomy" id="652676"/>
    <lineage>
        <taxon>unclassified sequences</taxon>
        <taxon>metagenomes</taxon>
        <taxon>ecological metagenomes</taxon>
    </lineage>
</organism>
<evidence type="ECO:0000313" key="1">
    <source>
        <dbReference type="EMBL" id="VAW64134.1"/>
    </source>
</evidence>
<accession>A0A3B0Y6E3</accession>
<reference evidence="1" key="1">
    <citation type="submission" date="2018-06" db="EMBL/GenBank/DDBJ databases">
        <authorList>
            <person name="Zhirakovskaya E."/>
        </authorList>
    </citation>
    <scope>NUCLEOTIDE SEQUENCE</scope>
</reference>
<sequence length="142" mass="14803">MNVISKTLISLSALLAAGSATAGDMSNNSAVVVGYTSGAYMRQDVVQMAQDCYKSFGFGARVANTKDLINTVKQGVFKNPAESARILIATPIAIGPTGPARLLFDVNTGYFIENDNTNELVITSSGSFASSPNSLKVTACAK</sequence>
<proteinExistence type="predicted"/>
<gene>
    <name evidence="1" type="ORF">MNBD_GAMMA09-1292</name>
</gene>